<dbReference type="PROSITE" id="PS00028">
    <property type="entry name" value="ZINC_FINGER_C2H2_1"/>
    <property type="match status" value="1"/>
</dbReference>
<feature type="region of interest" description="Disordered" evidence="2">
    <location>
        <begin position="651"/>
        <end position="674"/>
    </location>
</feature>
<dbReference type="InterPro" id="IPR013087">
    <property type="entry name" value="Znf_C2H2_type"/>
</dbReference>
<sequence>MSSTDDSQPKSANVESFNHSSGTSFSQSKINTIGRDLHEIHNHNHHYHAVGRSGSWQVPTFSDTLGRVWQGIVESFSEFGSTERVPREAIDTLDYELHHRKTYRVYSAKYKQHFSVVKVFHGQRAKQIFKKAVKWNKQLFHPSILNMIAVSSRNCDTPFIVFDSDGETGSVEVRIASALTAGLPRSIRLGFEIVGGLSAALDYLADNGVPCASLGPDNFELYITQEDQIKIGMDLNEVGNISDVQNNDDALWELLNILCIKTFRDANHRLYDDEQFDEGDPSINEITGLRENGIESSSRTTNSLPSETSQPTAAEPSSSFPPRRELSWKRSQRGSKTISLVARQYKDRLRPNAGHPYGNSLQLRRLRGGPRRPLIHRCQGYRKEQITLTSNVADAALILHTSPFPGEQCLVCGEVVKDKEHFQCICGQPDDGFSSTIKCTVCRLWQHRRCVWSDTDPRHFVCSYCRSPAASIYTRHHEDASAAANDVSADPRSLTDPYNSKTYSFIALPGNTVQKRPRRRYNELERLYQCSWPDCTKTYATLNHLNAHVTMQKHGPKRSPDEFKEMRKQWRKQKKEQAAALAADQASLARRASMGSLSGEDLHNQRFPYSPTSSIPRGNRYPGDDHWSDDYSRPRYDSSWGSGYHSPWDTGYDSSWRRSSARPSLPLPGYPRYD</sequence>
<dbReference type="PANTHER" id="PTHR36167">
    <property type="entry name" value="C2H2 FINGER DOMAIN TRANSCRIPTION FACTOR (EUROFUNG)-RELATED"/>
    <property type="match status" value="1"/>
</dbReference>
<proteinExistence type="predicted"/>
<reference evidence="4 5" key="1">
    <citation type="submission" date="2024-01" db="EMBL/GenBank/DDBJ databases">
        <title>A draft genome for the cacao thread blight pathogen Marasmiellus scandens.</title>
        <authorList>
            <person name="Baruah I.K."/>
            <person name="Leung J."/>
            <person name="Bukari Y."/>
            <person name="Amoako-Attah I."/>
            <person name="Meinhardt L.W."/>
            <person name="Bailey B.A."/>
            <person name="Cohen S.P."/>
        </authorList>
    </citation>
    <scope>NUCLEOTIDE SEQUENCE [LARGE SCALE GENOMIC DNA]</scope>
    <source>
        <strain evidence="4 5">GH-19</strain>
    </source>
</reference>
<feature type="region of interest" description="Disordered" evidence="2">
    <location>
        <begin position="273"/>
        <end position="332"/>
    </location>
</feature>
<name>A0ABR1J1C0_9AGAR</name>
<dbReference type="InterPro" id="IPR039327">
    <property type="entry name" value="CON7-like"/>
</dbReference>
<dbReference type="Gene3D" id="3.30.40.10">
    <property type="entry name" value="Zinc/RING finger domain, C3HC4 (zinc finger)"/>
    <property type="match status" value="1"/>
</dbReference>
<dbReference type="InterPro" id="IPR013083">
    <property type="entry name" value="Znf_RING/FYVE/PHD"/>
</dbReference>
<feature type="region of interest" description="Disordered" evidence="2">
    <location>
        <begin position="592"/>
        <end position="629"/>
    </location>
</feature>
<keyword evidence="1" id="KW-0863">Zinc-finger</keyword>
<evidence type="ECO:0000313" key="4">
    <source>
        <dbReference type="EMBL" id="KAK7443461.1"/>
    </source>
</evidence>
<dbReference type="EMBL" id="JBANRG010000054">
    <property type="protein sequence ID" value="KAK7443461.1"/>
    <property type="molecule type" value="Genomic_DNA"/>
</dbReference>
<keyword evidence="1" id="KW-0479">Metal-binding</keyword>
<dbReference type="InterPro" id="IPR011009">
    <property type="entry name" value="Kinase-like_dom_sf"/>
</dbReference>
<dbReference type="PANTHER" id="PTHR36167:SF3">
    <property type="entry name" value="C2H2 FINGER DOMAIN TRANSCRIPTION FACTOR (EUROFUNG)-RELATED"/>
    <property type="match status" value="1"/>
</dbReference>
<feature type="compositionally biased region" description="Basic and acidic residues" evidence="2">
    <location>
        <begin position="558"/>
        <end position="568"/>
    </location>
</feature>
<keyword evidence="1" id="KW-0862">Zinc</keyword>
<dbReference type="PROSITE" id="PS50157">
    <property type="entry name" value="ZINC_FINGER_C2H2_2"/>
    <property type="match status" value="1"/>
</dbReference>
<organism evidence="4 5">
    <name type="scientific">Marasmiellus scandens</name>
    <dbReference type="NCBI Taxonomy" id="2682957"/>
    <lineage>
        <taxon>Eukaryota</taxon>
        <taxon>Fungi</taxon>
        <taxon>Dikarya</taxon>
        <taxon>Basidiomycota</taxon>
        <taxon>Agaricomycotina</taxon>
        <taxon>Agaricomycetes</taxon>
        <taxon>Agaricomycetidae</taxon>
        <taxon>Agaricales</taxon>
        <taxon>Marasmiineae</taxon>
        <taxon>Omphalotaceae</taxon>
        <taxon>Marasmiellus</taxon>
    </lineage>
</organism>
<protein>
    <recommendedName>
        <fullName evidence="3">C2H2-type domain-containing protein</fullName>
    </recommendedName>
</protein>
<dbReference type="SUPFAM" id="SSF56112">
    <property type="entry name" value="Protein kinase-like (PK-like)"/>
    <property type="match status" value="1"/>
</dbReference>
<evidence type="ECO:0000256" key="1">
    <source>
        <dbReference type="PROSITE-ProRule" id="PRU00042"/>
    </source>
</evidence>
<dbReference type="Gene3D" id="3.30.160.60">
    <property type="entry name" value="Classic Zinc Finger"/>
    <property type="match status" value="1"/>
</dbReference>
<feature type="domain" description="C2H2-type" evidence="3">
    <location>
        <begin position="528"/>
        <end position="559"/>
    </location>
</feature>
<dbReference type="SUPFAM" id="SSF57903">
    <property type="entry name" value="FYVE/PHD zinc finger"/>
    <property type="match status" value="1"/>
</dbReference>
<accession>A0ABR1J1C0</accession>
<feature type="compositionally biased region" description="Pro residues" evidence="2">
    <location>
        <begin position="665"/>
        <end position="674"/>
    </location>
</feature>
<dbReference type="Proteomes" id="UP001498398">
    <property type="component" value="Unassembled WGS sequence"/>
</dbReference>
<keyword evidence="5" id="KW-1185">Reference proteome</keyword>
<feature type="region of interest" description="Disordered" evidence="2">
    <location>
        <begin position="1"/>
        <end position="26"/>
    </location>
</feature>
<comment type="caution">
    <text evidence="4">The sequence shown here is derived from an EMBL/GenBank/DDBJ whole genome shotgun (WGS) entry which is preliminary data.</text>
</comment>
<evidence type="ECO:0000256" key="2">
    <source>
        <dbReference type="SAM" id="MobiDB-lite"/>
    </source>
</evidence>
<evidence type="ECO:0000259" key="3">
    <source>
        <dbReference type="PROSITE" id="PS50157"/>
    </source>
</evidence>
<gene>
    <name evidence="4" type="ORF">VKT23_015634</name>
</gene>
<dbReference type="InterPro" id="IPR011011">
    <property type="entry name" value="Znf_FYVE_PHD"/>
</dbReference>
<feature type="region of interest" description="Disordered" evidence="2">
    <location>
        <begin position="551"/>
        <end position="574"/>
    </location>
</feature>
<evidence type="ECO:0000313" key="5">
    <source>
        <dbReference type="Proteomes" id="UP001498398"/>
    </source>
</evidence>
<feature type="compositionally biased region" description="Polar residues" evidence="2">
    <location>
        <begin position="294"/>
        <end position="320"/>
    </location>
</feature>